<protein>
    <submittedName>
        <fullName evidence="1">Rubredoxin-like zinc ribbon domain protein</fullName>
    </submittedName>
</protein>
<dbReference type="EMBL" id="BK032596">
    <property type="protein sequence ID" value="DAF50470.1"/>
    <property type="molecule type" value="Genomic_DNA"/>
</dbReference>
<proteinExistence type="predicted"/>
<reference evidence="1" key="1">
    <citation type="journal article" date="2021" name="Proc. Natl. Acad. Sci. U.S.A.">
        <title>A Catalog of Tens of Thousands of Viruses from Human Metagenomes Reveals Hidden Associations with Chronic Diseases.</title>
        <authorList>
            <person name="Tisza M.J."/>
            <person name="Buck C.B."/>
        </authorList>
    </citation>
    <scope>NUCLEOTIDE SEQUENCE</scope>
    <source>
        <strain evidence="1">CtuIn11</strain>
    </source>
</reference>
<sequence length="103" mass="11996">MIFVATEKGKKMMTLKNAIKTLDDVIPPHTHRTVDREHMPIVLAWEAVKVELENRLPVVRCRECKHYRNHPNGLCYAHTEPDDNERGYKGETVCVEPEDFCSY</sequence>
<name>A0A8S5SHN5_9CAUD</name>
<accession>A0A8S5SHN5</accession>
<evidence type="ECO:0000313" key="1">
    <source>
        <dbReference type="EMBL" id="DAF50470.1"/>
    </source>
</evidence>
<organism evidence="1">
    <name type="scientific">Myoviridae sp. ctuIn11</name>
    <dbReference type="NCBI Taxonomy" id="2827715"/>
    <lineage>
        <taxon>Viruses</taxon>
        <taxon>Duplodnaviria</taxon>
        <taxon>Heunggongvirae</taxon>
        <taxon>Uroviricota</taxon>
        <taxon>Caudoviricetes</taxon>
    </lineage>
</organism>